<gene>
    <name evidence="2" type="ORF">SBA1_600033</name>
</gene>
<feature type="region of interest" description="Disordered" evidence="1">
    <location>
        <begin position="24"/>
        <end position="48"/>
    </location>
</feature>
<dbReference type="EMBL" id="OMOD01000156">
    <property type="protein sequence ID" value="SPF45730.1"/>
    <property type="molecule type" value="Genomic_DNA"/>
</dbReference>
<evidence type="ECO:0000256" key="1">
    <source>
        <dbReference type="SAM" id="MobiDB-lite"/>
    </source>
</evidence>
<sequence>MPFAATTAHFIASRILFHVTSNASGSTRVSPTTETKFASATQRGNTCI</sequence>
<name>A0A2U3L1K9_9BACT</name>
<proteinExistence type="predicted"/>
<protein>
    <submittedName>
        <fullName evidence="2">Uncharacterized protein</fullName>
    </submittedName>
</protein>
<dbReference type="AlphaFoldDB" id="A0A2U3L1K9"/>
<organism evidence="2 3">
    <name type="scientific">Candidatus Sulfotelmatobacter kueseliae</name>
    <dbReference type="NCBI Taxonomy" id="2042962"/>
    <lineage>
        <taxon>Bacteria</taxon>
        <taxon>Pseudomonadati</taxon>
        <taxon>Acidobacteriota</taxon>
        <taxon>Terriglobia</taxon>
        <taxon>Terriglobales</taxon>
        <taxon>Candidatus Korobacteraceae</taxon>
        <taxon>Candidatus Sulfotelmatobacter</taxon>
    </lineage>
</organism>
<accession>A0A2U3L1K9</accession>
<evidence type="ECO:0000313" key="2">
    <source>
        <dbReference type="EMBL" id="SPF45730.1"/>
    </source>
</evidence>
<evidence type="ECO:0000313" key="3">
    <source>
        <dbReference type="Proteomes" id="UP000238701"/>
    </source>
</evidence>
<reference evidence="3" key="1">
    <citation type="submission" date="2018-02" db="EMBL/GenBank/DDBJ databases">
        <authorList>
            <person name="Hausmann B."/>
        </authorList>
    </citation>
    <scope>NUCLEOTIDE SEQUENCE [LARGE SCALE GENOMIC DNA]</scope>
    <source>
        <strain evidence="3">Peat soil MAG SbA1</strain>
    </source>
</reference>
<dbReference type="Proteomes" id="UP000238701">
    <property type="component" value="Unassembled WGS sequence"/>
</dbReference>